<dbReference type="AlphaFoldDB" id="D4ATB7"/>
<dbReference type="GO" id="GO:0046872">
    <property type="term" value="F:metal ion binding"/>
    <property type="evidence" value="ECO:0007669"/>
    <property type="project" value="UniProtKB-KW"/>
</dbReference>
<feature type="region of interest" description="Disordered" evidence="3">
    <location>
        <begin position="183"/>
        <end position="204"/>
    </location>
</feature>
<keyword evidence="2" id="KW-0479">Metal-binding</keyword>
<dbReference type="Gene3D" id="3.40.1390.30">
    <property type="entry name" value="NIF3 (NGG1p interacting factor 3)-like"/>
    <property type="match status" value="1"/>
</dbReference>
<feature type="compositionally biased region" description="Basic residues" evidence="3">
    <location>
        <begin position="30"/>
        <end position="44"/>
    </location>
</feature>
<gene>
    <name evidence="4" type="ORF">ARB_07481</name>
</gene>
<comment type="caution">
    <text evidence="4">The sequence shown here is derived from an EMBL/GenBank/DDBJ whole genome shotgun (WGS) entry which is preliminary data.</text>
</comment>
<dbReference type="eggNOG" id="KOG4131">
    <property type="taxonomic scope" value="Eukaryota"/>
</dbReference>
<evidence type="ECO:0000256" key="3">
    <source>
        <dbReference type="SAM" id="MobiDB-lite"/>
    </source>
</evidence>
<evidence type="ECO:0000256" key="1">
    <source>
        <dbReference type="ARBA" id="ARBA00006964"/>
    </source>
</evidence>
<sequence length="390" mass="42641">MTVGRRKAGSMREARREDISGEEEKEEIRRKKKKKKEKKERGWRKRGVSSTSIVVAASHRSFAPIYSVSQPMLATSLRNASRMATVCSPFSKAVVRCMQKFSLTPTYYAHLLTPALEVLLEAPLNKHRRLKNSVLLAVDLTKAVADEAIARGDSIIIAYPVDATPGAMADWLCQCAVPSSVQPRPSTETMYPSPDPPADPEFQDAGMGRKITFEQPLPLNDIIDSIAKSAFPQSNVIGTDTEHTVGFSIAIPQGSSVSDIIISSVAACPGSGSSILMKNGTPVADLLLTGELSHHEALAAIEAGSVVITLSHSNSERGFLQGHMRSNLHERLAREWREARTNNDLGRSDSDESEVQVLKQIFADDSVCIDVSQSDRDPYQVVCWQNGREA</sequence>
<comment type="similarity">
    <text evidence="1">Belongs to the GTP cyclohydrolase I type 2/NIF3 family.</text>
</comment>
<dbReference type="EMBL" id="ABSU01000009">
    <property type="protein sequence ID" value="EFE33536.1"/>
    <property type="molecule type" value="Genomic_DNA"/>
</dbReference>
<dbReference type="PANTHER" id="PTHR13799:SF13">
    <property type="entry name" value="NIF3-LIKE PROTEIN 1"/>
    <property type="match status" value="1"/>
</dbReference>
<dbReference type="InterPro" id="IPR002678">
    <property type="entry name" value="DUF34/NIF3"/>
</dbReference>
<dbReference type="InterPro" id="IPR036069">
    <property type="entry name" value="DUF34/NIF3_sf"/>
</dbReference>
<feature type="region of interest" description="Disordered" evidence="3">
    <location>
        <begin position="1"/>
        <end position="44"/>
    </location>
</feature>
<evidence type="ECO:0000313" key="5">
    <source>
        <dbReference type="Proteomes" id="UP000008866"/>
    </source>
</evidence>
<dbReference type="GO" id="GO:0005739">
    <property type="term" value="C:mitochondrion"/>
    <property type="evidence" value="ECO:0007669"/>
    <property type="project" value="TreeGrafter"/>
</dbReference>
<dbReference type="GeneID" id="9521594"/>
<feature type="binding site" evidence="2">
    <location>
        <position position="312"/>
    </location>
    <ligand>
        <name>a divalent metal cation</name>
        <dbReference type="ChEBI" id="CHEBI:60240"/>
        <label>1</label>
    </ligand>
</feature>
<name>D4ATB7_ARTBC</name>
<dbReference type="PANTHER" id="PTHR13799">
    <property type="entry name" value="NGG1 INTERACTING FACTOR 3"/>
    <property type="match status" value="1"/>
</dbReference>
<evidence type="ECO:0000313" key="4">
    <source>
        <dbReference type="EMBL" id="EFE33536.1"/>
    </source>
</evidence>
<reference evidence="5" key="1">
    <citation type="journal article" date="2011" name="Genome Biol.">
        <title>Comparative and functional genomics provide insights into the pathogenicity of dermatophytic fungi.</title>
        <authorList>
            <person name="Burmester A."/>
            <person name="Shelest E."/>
            <person name="Gloeckner G."/>
            <person name="Heddergott C."/>
            <person name="Schindler S."/>
            <person name="Staib P."/>
            <person name="Heidel A."/>
            <person name="Felder M."/>
            <person name="Petzold A."/>
            <person name="Szafranski K."/>
            <person name="Feuermann M."/>
            <person name="Pedruzzi I."/>
            <person name="Priebe S."/>
            <person name="Groth M."/>
            <person name="Winkler R."/>
            <person name="Li W."/>
            <person name="Kniemeyer O."/>
            <person name="Schroeckh V."/>
            <person name="Hertweck C."/>
            <person name="Hube B."/>
            <person name="White T.C."/>
            <person name="Platzer M."/>
            <person name="Guthke R."/>
            <person name="Heitman J."/>
            <person name="Woestemeyer J."/>
            <person name="Zipfel P.F."/>
            <person name="Monod M."/>
            <person name="Brakhage A.A."/>
        </authorList>
    </citation>
    <scope>NUCLEOTIDE SEQUENCE [LARGE SCALE GENOMIC DNA]</scope>
    <source>
        <strain evidence="5">ATCC MYA-4681 / CBS 112371</strain>
    </source>
</reference>
<dbReference type="STRING" id="663331.D4ATB7"/>
<dbReference type="Pfam" id="PF01784">
    <property type="entry name" value="DUF34_NIF3"/>
    <property type="match status" value="1"/>
</dbReference>
<feature type="binding site" evidence="2">
    <location>
        <position position="162"/>
    </location>
    <ligand>
        <name>a divalent metal cation</name>
        <dbReference type="ChEBI" id="CHEBI:60240"/>
        <label>1</label>
    </ligand>
</feature>
<accession>D4ATB7</accession>
<protein>
    <submittedName>
        <fullName evidence="4">NGG1 interacting factor Nif3, putative</fullName>
    </submittedName>
</protein>
<dbReference type="Proteomes" id="UP000008866">
    <property type="component" value="Unassembled WGS sequence"/>
</dbReference>
<dbReference type="RefSeq" id="XP_003014176.1">
    <property type="nucleotide sequence ID" value="XM_003014130.1"/>
</dbReference>
<keyword evidence="5" id="KW-1185">Reference proteome</keyword>
<dbReference type="SUPFAM" id="SSF102705">
    <property type="entry name" value="NIF3 (NGG1p interacting factor 3)-like"/>
    <property type="match status" value="1"/>
</dbReference>
<proteinExistence type="inferred from homology"/>
<evidence type="ECO:0000256" key="2">
    <source>
        <dbReference type="PIRSR" id="PIRSR602678-1"/>
    </source>
</evidence>
<feature type="binding site" evidence="2">
    <location>
        <position position="316"/>
    </location>
    <ligand>
        <name>a divalent metal cation</name>
        <dbReference type="ChEBI" id="CHEBI:60240"/>
        <label>1</label>
    </ligand>
</feature>
<dbReference type="HOGENOM" id="CLU_037423_0_1_1"/>
<dbReference type="KEGG" id="abe:ARB_07481"/>
<feature type="compositionally biased region" description="Basic and acidic residues" evidence="3">
    <location>
        <begin position="10"/>
        <end position="19"/>
    </location>
</feature>
<organism evidence="4 5">
    <name type="scientific">Arthroderma benhamiae (strain ATCC MYA-4681 / CBS 112371)</name>
    <name type="common">Trichophyton mentagrophytes</name>
    <dbReference type="NCBI Taxonomy" id="663331"/>
    <lineage>
        <taxon>Eukaryota</taxon>
        <taxon>Fungi</taxon>
        <taxon>Dikarya</taxon>
        <taxon>Ascomycota</taxon>
        <taxon>Pezizomycotina</taxon>
        <taxon>Eurotiomycetes</taxon>
        <taxon>Eurotiomycetidae</taxon>
        <taxon>Onygenales</taxon>
        <taxon>Arthrodermataceae</taxon>
        <taxon>Trichophyton</taxon>
    </lineage>
</organism>